<feature type="region of interest" description="Disordered" evidence="2">
    <location>
        <begin position="28"/>
        <end position="63"/>
    </location>
</feature>
<dbReference type="InterPro" id="IPR035704">
    <property type="entry name" value="SNX8/Mvp1_PX"/>
</dbReference>
<evidence type="ECO:0000259" key="3">
    <source>
        <dbReference type="PROSITE" id="PS50031"/>
    </source>
</evidence>
<dbReference type="Gene3D" id="3.90.550.10">
    <property type="entry name" value="Spore Coat Polysaccharide Biosynthesis Protein SpsA, Chain A"/>
    <property type="match status" value="1"/>
</dbReference>
<reference evidence="5" key="1">
    <citation type="submission" date="2020-11" db="EMBL/GenBank/DDBJ databases">
        <authorList>
            <person name="Tran Van P."/>
        </authorList>
    </citation>
    <scope>NUCLEOTIDE SEQUENCE</scope>
</reference>
<dbReference type="Gene3D" id="3.30.1520.10">
    <property type="entry name" value="Phox-like domain"/>
    <property type="match status" value="1"/>
</dbReference>
<dbReference type="InterPro" id="IPR003329">
    <property type="entry name" value="Cytidylyl_trans"/>
</dbReference>
<comment type="subcellular location">
    <subcellularLocation>
        <location evidence="1">Membrane</location>
        <topology evidence="1">Peripheral membrane protein</topology>
        <orientation evidence="1">Cytoplasmic side</orientation>
    </subcellularLocation>
</comment>
<accession>A0A7R8Z718</accession>
<dbReference type="GO" id="GO:0005829">
    <property type="term" value="C:cytosol"/>
    <property type="evidence" value="ECO:0007669"/>
    <property type="project" value="GOC"/>
</dbReference>
<dbReference type="InterPro" id="IPR001683">
    <property type="entry name" value="PX_dom"/>
</dbReference>
<dbReference type="Pfam" id="PF02348">
    <property type="entry name" value="CTP_transf_3"/>
    <property type="match status" value="1"/>
</dbReference>
<feature type="domain" description="EH" evidence="3">
    <location>
        <begin position="561"/>
        <end position="601"/>
    </location>
</feature>
<feature type="region of interest" description="Disordered" evidence="2">
    <location>
        <begin position="1165"/>
        <end position="1196"/>
    </location>
</feature>
<organism evidence="5">
    <name type="scientific">Timema douglasi</name>
    <name type="common">Walking stick</name>
    <dbReference type="NCBI Taxonomy" id="61478"/>
    <lineage>
        <taxon>Eukaryota</taxon>
        <taxon>Metazoa</taxon>
        <taxon>Ecdysozoa</taxon>
        <taxon>Arthropoda</taxon>
        <taxon>Hexapoda</taxon>
        <taxon>Insecta</taxon>
        <taxon>Pterygota</taxon>
        <taxon>Neoptera</taxon>
        <taxon>Polyneoptera</taxon>
        <taxon>Phasmatodea</taxon>
        <taxon>Timematodea</taxon>
        <taxon>Timematoidea</taxon>
        <taxon>Timematidae</taxon>
        <taxon>Timema</taxon>
    </lineage>
</organism>
<dbReference type="CDD" id="cd02513">
    <property type="entry name" value="CMP-NeuAc_Synthase"/>
    <property type="match status" value="1"/>
</dbReference>
<evidence type="ECO:0000256" key="2">
    <source>
        <dbReference type="SAM" id="MobiDB-lite"/>
    </source>
</evidence>
<dbReference type="EMBL" id="OA566327">
    <property type="protein sequence ID" value="CAD7198709.1"/>
    <property type="molecule type" value="Genomic_DNA"/>
</dbReference>
<feature type="domain" description="PX" evidence="4">
    <location>
        <begin position="679"/>
        <end position="792"/>
    </location>
</feature>
<dbReference type="PROSITE" id="PS50031">
    <property type="entry name" value="EH"/>
    <property type="match status" value="1"/>
</dbReference>
<dbReference type="SUPFAM" id="SSF53448">
    <property type="entry name" value="Nucleotide-diphospho-sugar transferases"/>
    <property type="match status" value="1"/>
</dbReference>
<dbReference type="GO" id="GO:0031901">
    <property type="term" value="C:early endosome membrane"/>
    <property type="evidence" value="ECO:0007669"/>
    <property type="project" value="TreeGrafter"/>
</dbReference>
<dbReference type="GO" id="GO:0035091">
    <property type="term" value="F:phosphatidylinositol binding"/>
    <property type="evidence" value="ECO:0007669"/>
    <property type="project" value="InterPro"/>
</dbReference>
<dbReference type="CDD" id="cd07597">
    <property type="entry name" value="BAR_SNX8"/>
    <property type="match status" value="1"/>
</dbReference>
<dbReference type="InterPro" id="IPR007914">
    <property type="entry name" value="UPF0193"/>
</dbReference>
<evidence type="ECO:0000256" key="1">
    <source>
        <dbReference type="ARBA" id="ARBA00004287"/>
    </source>
</evidence>
<dbReference type="InterPro" id="IPR036871">
    <property type="entry name" value="PX_dom_sf"/>
</dbReference>
<dbReference type="SMART" id="SM00027">
    <property type="entry name" value="EH"/>
    <property type="match status" value="1"/>
</dbReference>
<dbReference type="PROSITE" id="PS50195">
    <property type="entry name" value="PX"/>
    <property type="match status" value="1"/>
</dbReference>
<feature type="region of interest" description="Disordered" evidence="2">
    <location>
        <begin position="100"/>
        <end position="119"/>
    </location>
</feature>
<gene>
    <name evidence="5" type="ORF">TDIB3V08_LOCUS4987</name>
</gene>
<dbReference type="Pfam" id="PF00787">
    <property type="entry name" value="PX"/>
    <property type="match status" value="1"/>
</dbReference>
<dbReference type="GO" id="GO:0006886">
    <property type="term" value="P:intracellular protein transport"/>
    <property type="evidence" value="ECO:0007669"/>
    <property type="project" value="TreeGrafter"/>
</dbReference>
<proteinExistence type="predicted"/>
<dbReference type="Gene3D" id="1.10.238.10">
    <property type="entry name" value="EF-hand"/>
    <property type="match status" value="1"/>
</dbReference>
<dbReference type="InterPro" id="IPR029044">
    <property type="entry name" value="Nucleotide-diphossugar_trans"/>
</dbReference>
<dbReference type="PANTHER" id="PTHR46571:SF1">
    <property type="entry name" value="SORTING NEXIN-8"/>
    <property type="match status" value="1"/>
</dbReference>
<dbReference type="CDD" id="cd06866">
    <property type="entry name" value="PX_SNX8_Mvp1p_like"/>
    <property type="match status" value="1"/>
</dbReference>
<evidence type="ECO:0000259" key="4">
    <source>
        <dbReference type="PROSITE" id="PS50195"/>
    </source>
</evidence>
<evidence type="ECO:0008006" key="6">
    <source>
        <dbReference type="Google" id="ProtNLM"/>
    </source>
</evidence>
<name>A0A7R8Z718_TIMDO</name>
<dbReference type="PANTHER" id="PTHR46571">
    <property type="entry name" value="SORTING NEXIN-8"/>
    <property type="match status" value="1"/>
</dbReference>
<protein>
    <recommendedName>
        <fullName evidence="6">PX domain-containing protein</fullName>
    </recommendedName>
</protein>
<evidence type="ECO:0000313" key="5">
    <source>
        <dbReference type="EMBL" id="CAD7198709.1"/>
    </source>
</evidence>
<dbReference type="SUPFAM" id="SSF64268">
    <property type="entry name" value="PX domain"/>
    <property type="match status" value="1"/>
</dbReference>
<dbReference type="InterPro" id="IPR000261">
    <property type="entry name" value="EH_dom"/>
</dbReference>
<dbReference type="InterPro" id="IPR028662">
    <property type="entry name" value="SNX8/Mvp1"/>
</dbReference>
<dbReference type="SMART" id="SM00312">
    <property type="entry name" value="PX"/>
    <property type="match status" value="1"/>
</dbReference>
<dbReference type="GO" id="GO:0034498">
    <property type="term" value="P:early endosome to Golgi transport"/>
    <property type="evidence" value="ECO:0007669"/>
    <property type="project" value="TreeGrafter"/>
</dbReference>
<dbReference type="Pfam" id="PF05250">
    <property type="entry name" value="UPF0193"/>
    <property type="match status" value="1"/>
</dbReference>
<sequence>MAGLLEESRLSILQRRRIQSCVQRGESLPLPEHQPTVPPRARSCSVVSRYPAPGPSGKRTKDQIARSGAYDKERFWPTKPAVDKEKEKQKLQSLMAFGKVIPPTPRNRKLRSGPRESLRTPDMDQWFNKLVQEVKDRAEFLEDMRALGQERKYRPIIEQEIASKIRQMETIDKKQCDELDQLLGRYRHTPPRPLSEKCIKANQLCWKDEKVCISNDNYITEITKPPKELLPATQITGLVLARGGSKMIPRKNLAKIGNQTLLEMSLQVMNNFGKFASVWVSTDDDEIATAARRSGASVHRRSAETATDNAPSIVGVQEFCVNHPGLKGNPTGKCERSVLRCFGPVERMSVDRVMRQIYEGRVCGSKGREVVVVALIQCTSPFLRPSFLDTAFSMMSGGDHDSVFSVTREFKLRWKELSGKHLILRTYSNAVASSGKCDCSRTPAHSGCVPSVSGSPCRESVSRRLFPGGGVEPLNFDPSRRPRRQDWPGELVENGMFYFTTCRLAQQGLLQGERCGVVEIPKNYSIEIDTPLDLELARVQLDSHLFSMATDLSFGSVPPYYREVYDICAPTGSSVSKEFFTKLLVKSGLPSQTLSLIWELVDPKQGALPRSSLYKALALVALAQQGRQPSAKLLDNFSGEGDVSELPCPELGDLSDLKQLTHRDSNPTRLGLRYPDLYQLDSIDLDVVPEKKGLFLKHIEYQVSSKRFGALVRRRYNDFVALHELLLGRFPYRLIPKLPPKRVVGGYLLSVDSLFIEDRRKSLRRWLTLVARHPALNQDPLLNFFLTYTGPDLQHKIREVFRRVPDEFTTSELAAKAKVRRCVGSSTFFPTLCLEEVAGGFSGSGFLQEAAIASLSRGSSELVPLDTHTEFANSRDQIRVILNGVSRLKQIADILAQRSHGYAADMTELGSQLSALASEPHGSSLWATGGNRVWADMKRGFHIISKECANAALCICVLCREFALLSSHASQQATREEDELNLLLDVLVAHRELCDRHEKGVAQDHAKALAKMLALKKRQMQGVIQGTDAESVDQLESKMMDQENVIANMELRNYFSLHCLHMETQLVHAHLEILATVLSTLVSVQIRGHSEVSINKPRTCIGLIRHCRVEFLTAGRSGFRILVEYTEGNRVGNILKDREVLYPFKGKVLADVWAQIQPTVEKCLPEDSHQRFSETGSDGERERTGQDREGTAKGVRTEEKIPKKMWDIEAVGRECKRKNKGWMKDTHCGLAGCKPVPGTARLNGGETDSVEIGGGVRQDYQHILNMILVLTLMKETQPSICLATVLLGVQDVTPTGPTTVLLGVRVGRPGYMQRLRGVVQSRREHVPPVRGAHPSEDRHLREQPVLTLQHQFVRAVHHVAVQLVAEEHVMPSGDKSDKRQTRVGISRVGTVVRPWAQRGYTTGESLGNPALSHCHLSNDSFDLLADSPLLMMRVRGGGAVDVVVGWGRRSSRLLGRGVALYTRHALVMVMVVHVGRVEQVAEPQPLAAVVRVVDLVTAGFMSCFVTCASSWHSRAHRRLGGHGPACGPPGCTSRRTSFRKSGTVVVVVLTTAEVVTVIVGGVVLHLFVPVDHGDLERVHGVVAHVDDVLGGNVLAVLLQGVDPRSRFGPEPLPALLALVGLGPAVRQEVLLHLAWPPEQPATEQAGVDVATFPPGVLSLGLRIVGFAVCARLLGNLTFMGFFWDCEKCTPILMEIENEREREREYTSVHPNEIQTLISILVYCESSALERAATVAAGRSEPRLGPIHCLTSCPRLVKRLLCGITDVKRALPIGPTNHILDKQPHIISE</sequence>